<dbReference type="SFLD" id="SFLDG00358">
    <property type="entry name" value="Main_(cytGST)"/>
    <property type="match status" value="1"/>
</dbReference>
<dbReference type="SUPFAM" id="SSF47616">
    <property type="entry name" value="GST C-terminal domain-like"/>
    <property type="match status" value="1"/>
</dbReference>
<dbReference type="Gene3D" id="3.40.30.10">
    <property type="entry name" value="Glutaredoxin"/>
    <property type="match status" value="1"/>
</dbReference>
<dbReference type="GO" id="GO:0004364">
    <property type="term" value="F:glutathione transferase activity"/>
    <property type="evidence" value="ECO:0007669"/>
    <property type="project" value="UniProtKB-EC"/>
</dbReference>
<keyword evidence="8" id="KW-1185">Reference proteome</keyword>
<dbReference type="SFLD" id="SFLDG01154">
    <property type="entry name" value="Main.5:_Phi-like"/>
    <property type="match status" value="1"/>
</dbReference>
<dbReference type="InterPro" id="IPR004045">
    <property type="entry name" value="Glutathione_S-Trfase_N"/>
</dbReference>
<dbReference type="FunFam" id="1.20.1050.10:FF:000004">
    <property type="entry name" value="Glutathione S-transferase F2"/>
    <property type="match status" value="1"/>
</dbReference>
<keyword evidence="3" id="KW-0808">Transferase</keyword>
<dbReference type="InterPro" id="IPR040079">
    <property type="entry name" value="Glutathione_S-Trfase"/>
</dbReference>
<evidence type="ECO:0000259" key="5">
    <source>
        <dbReference type="PROSITE" id="PS50404"/>
    </source>
</evidence>
<dbReference type="Proteomes" id="UP001633002">
    <property type="component" value="Unassembled WGS sequence"/>
</dbReference>
<dbReference type="InterPro" id="IPR036249">
    <property type="entry name" value="Thioredoxin-like_sf"/>
</dbReference>
<comment type="caution">
    <text evidence="7">The sequence shown here is derived from an EMBL/GenBank/DDBJ whole genome shotgun (WGS) entry which is preliminary data.</text>
</comment>
<dbReference type="PANTHER" id="PTHR43900:SF3">
    <property type="entry name" value="GLUTATHIONE S-TRANSFERASE RHO"/>
    <property type="match status" value="1"/>
</dbReference>
<organism evidence="7 8">
    <name type="scientific">Riccia sorocarpa</name>
    <dbReference type="NCBI Taxonomy" id="122646"/>
    <lineage>
        <taxon>Eukaryota</taxon>
        <taxon>Viridiplantae</taxon>
        <taxon>Streptophyta</taxon>
        <taxon>Embryophyta</taxon>
        <taxon>Marchantiophyta</taxon>
        <taxon>Marchantiopsida</taxon>
        <taxon>Marchantiidae</taxon>
        <taxon>Marchantiales</taxon>
        <taxon>Ricciaceae</taxon>
        <taxon>Riccia</taxon>
    </lineage>
</organism>
<name>A0ABD3I780_9MARC</name>
<evidence type="ECO:0000256" key="1">
    <source>
        <dbReference type="ARBA" id="ARBA00010128"/>
    </source>
</evidence>
<reference evidence="7 8" key="1">
    <citation type="submission" date="2024-09" db="EMBL/GenBank/DDBJ databases">
        <title>Chromosome-scale assembly of Riccia sorocarpa.</title>
        <authorList>
            <person name="Paukszto L."/>
        </authorList>
    </citation>
    <scope>NUCLEOTIDE SEQUENCE [LARGE SCALE GENOMIC DNA]</scope>
    <source>
        <strain evidence="7">LP-2024</strain>
        <tissue evidence="7">Aerial parts of the thallus</tissue>
    </source>
</reference>
<feature type="domain" description="GST N-terminal" evidence="5">
    <location>
        <begin position="1"/>
        <end position="80"/>
    </location>
</feature>
<evidence type="ECO:0000313" key="7">
    <source>
        <dbReference type="EMBL" id="KAL3697459.1"/>
    </source>
</evidence>
<dbReference type="InterPro" id="IPR036282">
    <property type="entry name" value="Glutathione-S-Trfase_C_sf"/>
</dbReference>
<dbReference type="SFLD" id="SFLDS00019">
    <property type="entry name" value="Glutathione_Transferase_(cytos"/>
    <property type="match status" value="1"/>
</dbReference>
<dbReference type="PANTHER" id="PTHR43900">
    <property type="entry name" value="GLUTATHIONE S-TRANSFERASE RHO"/>
    <property type="match status" value="1"/>
</dbReference>
<protein>
    <recommendedName>
        <fullName evidence="2">glutathione transferase</fullName>
        <ecNumber evidence="2">2.5.1.18</ecNumber>
    </recommendedName>
</protein>
<gene>
    <name evidence="7" type="ORF">R1sor_011535</name>
</gene>
<dbReference type="GO" id="GO:0009636">
    <property type="term" value="P:response to toxic substance"/>
    <property type="evidence" value="ECO:0007669"/>
    <property type="project" value="UniProtKB-ARBA"/>
</dbReference>
<evidence type="ECO:0000259" key="6">
    <source>
        <dbReference type="PROSITE" id="PS50405"/>
    </source>
</evidence>
<dbReference type="EC" id="2.5.1.18" evidence="2"/>
<dbReference type="PROSITE" id="PS50404">
    <property type="entry name" value="GST_NTER"/>
    <property type="match status" value="1"/>
</dbReference>
<dbReference type="AlphaFoldDB" id="A0ABD3I780"/>
<sequence>MGLKVHGDISSPFVKIVIMTLDEKNEDFELVFGGLSSLKTEEFTAKNPFGLMPAFEDGDLVLFESRAIARYVEAKFEGQGTALLGTNIREHALVNVWNDVESQTFYPSIWPICREFYSKKVPDVSVIEASREKLEKVLDIYETQLSKRKYLAGDFFSFADLFHIPVLHFLQCLSDDTFRSVINSRPHVYKWHQDITSRPSWKKIISEPKASDWSYIPKV</sequence>
<dbReference type="InterPro" id="IPR010987">
    <property type="entry name" value="Glutathione-S-Trfase_C-like"/>
</dbReference>
<evidence type="ECO:0000256" key="3">
    <source>
        <dbReference type="ARBA" id="ARBA00022679"/>
    </source>
</evidence>
<evidence type="ECO:0000313" key="8">
    <source>
        <dbReference type="Proteomes" id="UP001633002"/>
    </source>
</evidence>
<dbReference type="EMBL" id="JBJQOH010000002">
    <property type="protein sequence ID" value="KAL3697459.1"/>
    <property type="molecule type" value="Genomic_DNA"/>
</dbReference>
<evidence type="ECO:0000256" key="4">
    <source>
        <dbReference type="ARBA" id="ARBA00047960"/>
    </source>
</evidence>
<dbReference type="Gene3D" id="1.20.1050.10">
    <property type="match status" value="1"/>
</dbReference>
<dbReference type="SUPFAM" id="SSF52833">
    <property type="entry name" value="Thioredoxin-like"/>
    <property type="match status" value="1"/>
</dbReference>
<dbReference type="FunFam" id="3.40.30.10:FF:000016">
    <property type="entry name" value="Glutathione S-transferase F2"/>
    <property type="match status" value="1"/>
</dbReference>
<dbReference type="InterPro" id="IPR004046">
    <property type="entry name" value="GST_C"/>
</dbReference>
<dbReference type="Pfam" id="PF00043">
    <property type="entry name" value="GST_C"/>
    <property type="match status" value="1"/>
</dbReference>
<comment type="catalytic activity">
    <reaction evidence="4">
        <text>RX + glutathione = an S-substituted glutathione + a halide anion + H(+)</text>
        <dbReference type="Rhea" id="RHEA:16437"/>
        <dbReference type="ChEBI" id="CHEBI:15378"/>
        <dbReference type="ChEBI" id="CHEBI:16042"/>
        <dbReference type="ChEBI" id="CHEBI:17792"/>
        <dbReference type="ChEBI" id="CHEBI:57925"/>
        <dbReference type="ChEBI" id="CHEBI:90779"/>
        <dbReference type="EC" id="2.5.1.18"/>
    </reaction>
</comment>
<comment type="similarity">
    <text evidence="1">Belongs to the GST superfamily. Phi family.</text>
</comment>
<feature type="domain" description="GST C-terminal" evidence="6">
    <location>
        <begin position="87"/>
        <end position="215"/>
    </location>
</feature>
<dbReference type="PROSITE" id="PS50405">
    <property type="entry name" value="GST_CTER"/>
    <property type="match status" value="1"/>
</dbReference>
<dbReference type="Pfam" id="PF02798">
    <property type="entry name" value="GST_N"/>
    <property type="match status" value="1"/>
</dbReference>
<proteinExistence type="inferred from homology"/>
<evidence type="ECO:0000256" key="2">
    <source>
        <dbReference type="ARBA" id="ARBA00012452"/>
    </source>
</evidence>
<accession>A0ABD3I780</accession>